<evidence type="ECO:0000313" key="2">
    <source>
        <dbReference type="Proteomes" id="UP001595907"/>
    </source>
</evidence>
<gene>
    <name evidence="1" type="ORF">ACFOWM_01855</name>
</gene>
<dbReference type="InterPro" id="IPR032466">
    <property type="entry name" value="Metal_Hydrolase"/>
</dbReference>
<evidence type="ECO:0000313" key="1">
    <source>
        <dbReference type="EMBL" id="MFC4261611.1"/>
    </source>
</evidence>
<dbReference type="GO" id="GO:0016787">
    <property type="term" value="F:hydrolase activity"/>
    <property type="evidence" value="ECO:0007669"/>
    <property type="project" value="UniProtKB-KW"/>
</dbReference>
<dbReference type="Proteomes" id="UP001595907">
    <property type="component" value="Unassembled WGS sequence"/>
</dbReference>
<protein>
    <submittedName>
        <fullName evidence="1">TatD family hydrolase</fullName>
        <ecNumber evidence="1">3.1.-.-</ecNumber>
    </submittedName>
</protein>
<keyword evidence="1" id="KW-0378">Hydrolase</keyword>
<comment type="caution">
    <text evidence="1">The sequence shown here is derived from an EMBL/GenBank/DDBJ whole genome shotgun (WGS) entry which is preliminary data.</text>
</comment>
<sequence length="221" mass="25164">MANNQFFDVHTHSKESTLKKAAVYNFYKDFHLVKNYPYCSVGLHPWYIDTNWETTWNIIESAANQLNVIAIGETGLDKIVTTPLQQQLKVFALHVQLANQLQKPLIIHCVRAFNEVVQQLTILQNKVPVIFHGFNKSVALAQNLVQQGFYISFGKAITKYAVGELSILPLSNIFVETDDAAISIEKMYDLAAYRFNIDLNVFSLHIQQNATTVFGKNIDWL</sequence>
<dbReference type="Pfam" id="PF01026">
    <property type="entry name" value="TatD_DNase"/>
    <property type="match status" value="1"/>
</dbReference>
<reference evidence="2" key="1">
    <citation type="journal article" date="2019" name="Int. J. Syst. Evol. Microbiol.">
        <title>The Global Catalogue of Microorganisms (GCM) 10K type strain sequencing project: providing services to taxonomists for standard genome sequencing and annotation.</title>
        <authorList>
            <consortium name="The Broad Institute Genomics Platform"/>
            <consortium name="The Broad Institute Genome Sequencing Center for Infectious Disease"/>
            <person name="Wu L."/>
            <person name="Ma J."/>
        </authorList>
    </citation>
    <scope>NUCLEOTIDE SEQUENCE [LARGE SCALE GENOMIC DNA]</scope>
    <source>
        <strain evidence="2">CECT 8289</strain>
    </source>
</reference>
<name>A0ABV8QPD0_9BACT</name>
<keyword evidence="2" id="KW-1185">Reference proteome</keyword>
<proteinExistence type="predicted"/>
<organism evidence="1 2">
    <name type="scientific">Ferruginibacter yonginensis</name>
    <dbReference type="NCBI Taxonomy" id="1310416"/>
    <lineage>
        <taxon>Bacteria</taxon>
        <taxon>Pseudomonadati</taxon>
        <taxon>Bacteroidota</taxon>
        <taxon>Chitinophagia</taxon>
        <taxon>Chitinophagales</taxon>
        <taxon>Chitinophagaceae</taxon>
        <taxon>Ferruginibacter</taxon>
    </lineage>
</organism>
<dbReference type="EMBL" id="JBHSCZ010000001">
    <property type="protein sequence ID" value="MFC4261611.1"/>
    <property type="molecule type" value="Genomic_DNA"/>
</dbReference>
<dbReference type="PANTHER" id="PTHR46124:SF2">
    <property type="entry name" value="D-AMINOACYL-TRNA DEACYLASE"/>
    <property type="match status" value="1"/>
</dbReference>
<dbReference type="PANTHER" id="PTHR46124">
    <property type="entry name" value="D-AMINOACYL-TRNA DEACYLASE"/>
    <property type="match status" value="1"/>
</dbReference>
<dbReference type="SUPFAM" id="SSF51556">
    <property type="entry name" value="Metallo-dependent hydrolases"/>
    <property type="match status" value="1"/>
</dbReference>
<dbReference type="RefSeq" id="WP_379706275.1">
    <property type="nucleotide sequence ID" value="NZ_JBHSCZ010000001.1"/>
</dbReference>
<dbReference type="Gene3D" id="3.20.20.140">
    <property type="entry name" value="Metal-dependent hydrolases"/>
    <property type="match status" value="1"/>
</dbReference>
<accession>A0ABV8QPD0</accession>
<dbReference type="EC" id="3.1.-.-" evidence="1"/>
<dbReference type="InterPro" id="IPR001130">
    <property type="entry name" value="TatD-like"/>
</dbReference>